<dbReference type="OrthoDB" id="1881399at2759"/>
<dbReference type="AlphaFoldDB" id="A0A835N1F8"/>
<keyword evidence="4" id="KW-1185">Reference proteome</keyword>
<comment type="similarity">
    <text evidence="1">Belongs to the histone H3 family.</text>
</comment>
<dbReference type="SUPFAM" id="SSF47113">
    <property type="entry name" value="Histone-fold"/>
    <property type="match status" value="1"/>
</dbReference>
<keyword evidence="2" id="KW-0007">Acetylation</keyword>
<dbReference type="GO" id="GO:0030527">
    <property type="term" value="F:structural constituent of chromatin"/>
    <property type="evidence" value="ECO:0007669"/>
    <property type="project" value="InterPro"/>
</dbReference>
<accession>A0A835N1F8</accession>
<dbReference type="Gene3D" id="1.10.20.10">
    <property type="entry name" value="Histone, subunit A"/>
    <property type="match status" value="1"/>
</dbReference>
<proteinExistence type="inferred from homology"/>
<comment type="caution">
    <text evidence="3">The sequence shown here is derived from an EMBL/GenBank/DDBJ whole genome shotgun (WGS) entry which is preliminary data.</text>
</comment>
<name>A0A835N1F8_9ROSI</name>
<evidence type="ECO:0000313" key="4">
    <source>
        <dbReference type="Proteomes" id="UP000657918"/>
    </source>
</evidence>
<dbReference type="GO" id="GO:0000786">
    <property type="term" value="C:nucleosome"/>
    <property type="evidence" value="ECO:0007669"/>
    <property type="project" value="InterPro"/>
</dbReference>
<evidence type="ECO:0000313" key="3">
    <source>
        <dbReference type="EMBL" id="KAF9684980.1"/>
    </source>
</evidence>
<evidence type="ECO:0000256" key="2">
    <source>
        <dbReference type="ARBA" id="ARBA00022990"/>
    </source>
</evidence>
<dbReference type="PRINTS" id="PR00622">
    <property type="entry name" value="HISTONEH3"/>
</dbReference>
<evidence type="ECO:0000256" key="1">
    <source>
        <dbReference type="ARBA" id="ARBA00010343"/>
    </source>
</evidence>
<dbReference type="InterPro" id="IPR000164">
    <property type="entry name" value="Histone_H3/CENP-A"/>
</dbReference>
<dbReference type="InterPro" id="IPR009072">
    <property type="entry name" value="Histone-fold"/>
</dbReference>
<organism evidence="3 4">
    <name type="scientific">Salix dunnii</name>
    <dbReference type="NCBI Taxonomy" id="1413687"/>
    <lineage>
        <taxon>Eukaryota</taxon>
        <taxon>Viridiplantae</taxon>
        <taxon>Streptophyta</taxon>
        <taxon>Embryophyta</taxon>
        <taxon>Tracheophyta</taxon>
        <taxon>Spermatophyta</taxon>
        <taxon>Magnoliopsida</taxon>
        <taxon>eudicotyledons</taxon>
        <taxon>Gunneridae</taxon>
        <taxon>Pentapetalae</taxon>
        <taxon>rosids</taxon>
        <taxon>fabids</taxon>
        <taxon>Malpighiales</taxon>
        <taxon>Salicaceae</taxon>
        <taxon>Saliceae</taxon>
        <taxon>Salix</taxon>
    </lineage>
</organism>
<dbReference type="GO" id="GO:0003677">
    <property type="term" value="F:DNA binding"/>
    <property type="evidence" value="ECO:0007669"/>
    <property type="project" value="InterPro"/>
</dbReference>
<dbReference type="Proteomes" id="UP000657918">
    <property type="component" value="Unassembled WGS sequence"/>
</dbReference>
<dbReference type="GO" id="GO:0046982">
    <property type="term" value="F:protein heterodimerization activity"/>
    <property type="evidence" value="ECO:0007669"/>
    <property type="project" value="InterPro"/>
</dbReference>
<protein>
    <submittedName>
        <fullName evidence="3">Uncharacterized protein</fullName>
    </submittedName>
</protein>
<gene>
    <name evidence="3" type="ORF">SADUNF_Sadunf03G0006600</name>
</gene>
<dbReference type="EMBL" id="JADGMS010000003">
    <property type="protein sequence ID" value="KAF9684980.1"/>
    <property type="molecule type" value="Genomic_DNA"/>
</dbReference>
<reference evidence="3 4" key="1">
    <citation type="submission" date="2020-10" db="EMBL/GenBank/DDBJ databases">
        <title>Plant Genome Project.</title>
        <authorList>
            <person name="Zhang R.-G."/>
        </authorList>
    </citation>
    <scope>NUCLEOTIDE SEQUENCE [LARGE SCALE GENOMIC DNA]</scope>
    <source>
        <strain evidence="3">FAFU-HL-1</strain>
        <tissue evidence="3">Leaf</tissue>
    </source>
</reference>
<sequence>MTTEIYGFTKQIARKSIGGKAPYKKLATKAVGKFAPSIRGVMKPHCFRPETVRPALPPSPINCW</sequence>